<evidence type="ECO:0000256" key="1">
    <source>
        <dbReference type="SAM" id="MobiDB-lite"/>
    </source>
</evidence>
<feature type="region of interest" description="Disordered" evidence="1">
    <location>
        <begin position="74"/>
        <end position="98"/>
    </location>
</feature>
<dbReference type="SUPFAM" id="SSF54928">
    <property type="entry name" value="RNA-binding domain, RBD"/>
    <property type="match status" value="1"/>
</dbReference>
<dbReference type="Gene3D" id="3.30.70.330">
    <property type="match status" value="1"/>
</dbReference>
<name>A0A7N1A831_KALFE</name>
<dbReference type="Gramene" id="Kaladp0278s0003.1.v1.1">
    <property type="protein sequence ID" value="Kaladp0278s0003.1.v1.1"/>
    <property type="gene ID" value="Kaladp0278s0003.v1.1"/>
</dbReference>
<reference evidence="2" key="1">
    <citation type="submission" date="2021-01" db="UniProtKB">
        <authorList>
            <consortium name="EnsemblPlants"/>
        </authorList>
    </citation>
    <scope>IDENTIFICATION</scope>
</reference>
<dbReference type="GO" id="GO:0003676">
    <property type="term" value="F:nucleic acid binding"/>
    <property type="evidence" value="ECO:0007669"/>
    <property type="project" value="InterPro"/>
</dbReference>
<feature type="compositionally biased region" description="Basic and acidic residues" evidence="1">
    <location>
        <begin position="77"/>
        <end position="88"/>
    </location>
</feature>
<dbReference type="AlphaFoldDB" id="A0A7N1A831"/>
<evidence type="ECO:0000313" key="2">
    <source>
        <dbReference type="EnsemblPlants" id="Kaladp0278s0003.1.v1.1"/>
    </source>
</evidence>
<dbReference type="InterPro" id="IPR012677">
    <property type="entry name" value="Nucleotide-bd_a/b_plait_sf"/>
</dbReference>
<accession>A0A7N1A831</accession>
<sequence>MRNMQLPSELNKVMHMRNLLFNILSEEMYNIFDKYKAIRRIQIGMNKDMRGISFMVYVDMYEAKKTTISPAQMSKKFNQEKKEEHTNMQEKYGVSIKL</sequence>
<organism evidence="2 3">
    <name type="scientific">Kalanchoe fedtschenkoi</name>
    <name type="common">Lavender scallops</name>
    <name type="synonym">South American air plant</name>
    <dbReference type="NCBI Taxonomy" id="63787"/>
    <lineage>
        <taxon>Eukaryota</taxon>
        <taxon>Viridiplantae</taxon>
        <taxon>Streptophyta</taxon>
        <taxon>Embryophyta</taxon>
        <taxon>Tracheophyta</taxon>
        <taxon>Spermatophyta</taxon>
        <taxon>Magnoliopsida</taxon>
        <taxon>eudicotyledons</taxon>
        <taxon>Gunneridae</taxon>
        <taxon>Pentapetalae</taxon>
        <taxon>Saxifragales</taxon>
        <taxon>Crassulaceae</taxon>
        <taxon>Kalanchoe</taxon>
    </lineage>
</organism>
<keyword evidence="3" id="KW-1185">Reference proteome</keyword>
<dbReference type="EnsemblPlants" id="Kaladp0278s0003.1.v1.1">
    <property type="protein sequence ID" value="Kaladp0278s0003.1.v1.1"/>
    <property type="gene ID" value="Kaladp0278s0003.v1.1"/>
</dbReference>
<dbReference type="InterPro" id="IPR035979">
    <property type="entry name" value="RBD_domain_sf"/>
</dbReference>
<evidence type="ECO:0000313" key="3">
    <source>
        <dbReference type="Proteomes" id="UP000594263"/>
    </source>
</evidence>
<protein>
    <submittedName>
        <fullName evidence="2">Uncharacterized protein</fullName>
    </submittedName>
</protein>
<dbReference type="Proteomes" id="UP000594263">
    <property type="component" value="Unplaced"/>
</dbReference>
<proteinExistence type="predicted"/>